<dbReference type="Pfam" id="PF18734">
    <property type="entry name" value="HEPN_AbiU2"/>
    <property type="match status" value="1"/>
</dbReference>
<feature type="domain" description="HEPN AbiU2-like" evidence="1">
    <location>
        <begin position="11"/>
        <end position="142"/>
    </location>
</feature>
<evidence type="ECO:0000313" key="2">
    <source>
        <dbReference type="EMBL" id="AVF28487.1"/>
    </source>
</evidence>
<dbReference type="GeneID" id="64220725"/>
<protein>
    <recommendedName>
        <fullName evidence="1">HEPN AbiU2-like domain-containing protein</fullName>
    </recommendedName>
</protein>
<accession>A0A2L1UJA3</accession>
<dbReference type="AlphaFoldDB" id="A0A2L1UJA3"/>
<dbReference type="EMBL" id="CP019655">
    <property type="protein sequence ID" value="AVF28487.1"/>
    <property type="molecule type" value="Genomic_DNA"/>
</dbReference>
<dbReference type="Proteomes" id="UP000239833">
    <property type="component" value="Chromosome"/>
</dbReference>
<evidence type="ECO:0000313" key="3">
    <source>
        <dbReference type="Proteomes" id="UP000239833"/>
    </source>
</evidence>
<organism evidence="2 3">
    <name type="scientific">Paenibacillus larvae subsp. larvae</name>
    <dbReference type="NCBI Taxonomy" id="147375"/>
    <lineage>
        <taxon>Bacteria</taxon>
        <taxon>Bacillati</taxon>
        <taxon>Bacillota</taxon>
        <taxon>Bacilli</taxon>
        <taxon>Bacillales</taxon>
        <taxon>Paenibacillaceae</taxon>
        <taxon>Paenibacillus</taxon>
    </lineage>
</organism>
<sequence length="156" mass="18863">MNGLLSKEEKLRYMEQLFSDATHAKHKVQLYLYQYNKMLDHQEVSNSFPPFFNLTMDALYNDFIIRMAKLFDTHKDSYGTIYKFLNIMEAHVKLFSPKEKLIQEKIKEQRKFLEKNQSLINKIKTWRDKYHAHAGKSYFLEPDREKLGYDAPMLWR</sequence>
<proteinExistence type="predicted"/>
<reference evidence="3" key="1">
    <citation type="submission" date="2017-02" db="EMBL/GenBank/DDBJ databases">
        <title>Delineation of Paenibacillus larvae strains originating from foulbrood outbreaks.</title>
        <authorList>
            <person name="Beims H."/>
            <person name="Bunk B."/>
            <person name="Sproeer C."/>
            <person name="Mohr K.I."/>
            <person name="Pradella S."/>
            <person name="Guenther G."/>
            <person name="Rohde M."/>
            <person name="von der Ohe W."/>
            <person name="Steinert M."/>
        </authorList>
    </citation>
    <scope>NUCLEOTIDE SEQUENCE [LARGE SCALE GENOMIC DNA]</scope>
    <source>
        <strain evidence="3">Eric_III</strain>
    </source>
</reference>
<gene>
    <name evidence="2" type="ORF">ERICIII_04428</name>
</gene>
<evidence type="ECO:0000259" key="1">
    <source>
        <dbReference type="Pfam" id="PF18734"/>
    </source>
</evidence>
<dbReference type="RefSeq" id="WP_077996238.1">
    <property type="nucleotide sequence ID" value="NZ_CP019655.1"/>
</dbReference>
<name>A0A2L1UJA3_9BACL</name>
<dbReference type="InterPro" id="IPR040704">
    <property type="entry name" value="HEPN_AbiU2"/>
</dbReference>